<keyword evidence="8" id="KW-0143">Chaperone</keyword>
<dbReference type="InterPro" id="IPR011990">
    <property type="entry name" value="TPR-like_helical_dom_sf"/>
</dbReference>
<keyword evidence="5" id="KW-0677">Repeat</keyword>
<reference evidence="11" key="1">
    <citation type="submission" date="2020-10" db="EMBL/GenBank/DDBJ databases">
        <title>Feather gene expression reveals the developmental basis of iridescence in African starlings.</title>
        <authorList>
            <person name="Rubenstein D.R."/>
        </authorList>
    </citation>
    <scope>NUCLEOTIDE SEQUENCE</scope>
    <source>
        <strain evidence="11">SS15</strain>
        <tissue evidence="11">Liver</tissue>
    </source>
</reference>
<evidence type="ECO:0000256" key="5">
    <source>
        <dbReference type="ARBA" id="ARBA00022737"/>
    </source>
</evidence>
<dbReference type="Gene3D" id="1.25.10.10">
    <property type="entry name" value="Leucine-rich Repeat Variant"/>
    <property type="match status" value="3"/>
</dbReference>
<proteinExistence type="predicted"/>
<dbReference type="PROSITE" id="PS50005">
    <property type="entry name" value="TPR"/>
    <property type="match status" value="2"/>
</dbReference>
<keyword evidence="13" id="KW-1185">Reference proteome</keyword>
<evidence type="ECO:0000313" key="13">
    <source>
        <dbReference type="Proteomes" id="UP000618051"/>
    </source>
</evidence>
<feature type="repeat" description="TPR" evidence="9">
    <location>
        <begin position="7"/>
        <end position="40"/>
    </location>
</feature>
<evidence type="ECO:0000256" key="7">
    <source>
        <dbReference type="ARBA" id="ARBA00022803"/>
    </source>
</evidence>
<dbReference type="SUPFAM" id="SSF48452">
    <property type="entry name" value="TPR-like"/>
    <property type="match status" value="1"/>
</dbReference>
<dbReference type="AlphaFoldDB" id="A0A835NFS7"/>
<keyword evidence="4" id="KW-0517">Myogenesis</keyword>
<sequence>MEEPVTAEQLRARGNALFQAGDHGAALAAYTEALSLSDAASERAVLHRNRAACYLKLEDYIKAEADATKAIEADGRDVKALFRRSQALQQLGRLDQAVGDLQRCVSLEPRNKAFQEALRALGSSMHEKMKAMSCTDSKVEQMFQILLDLDEKDADKKQKNTPQDRGGGWVPAAASSSLCAVCSCDPDRTLLPQAAQNLIVLAREEAGAEKIFQSDGVRLLMQLLDTAKADLMLAALRTLVGLCSGHRSRTTAILAELGSPRLAAVLGVEHEQVSLAACNLLHVMFDSLKEGLQKDFRGKEDALVLDSSRDLKLLIKHLLELLVLEGASAHGRDNALNLLIKVVPRKSPKETNNSLSLWVIDQGLKKILEVGSTVCGSLGSLPVTENTRMSTSVLLSKLYEDLKCDAERENFHCLCEDYVRSWFEGHELPGKLRAIQTVSCLLQGPSDAGNRVLELEGIMDSVLSLCASVCEAHQLVAVEALIHAADKAKRASFITANGVNLLKEIYKHSERDSIRIRALVGLCKLGSAGGTDFSMKQFAEGSTMKLAKQCRKWLCNEAIDAGTRRWAVEGLAYLTFDADVKEEFVEDKAAMQAMFQLAKSEDRSVLYAVASTLVNCTNSYDHEEPDPQMLELAKYAKQHIPEQHPKGWDWAPHKTAGVPEPSVTLPVGQDKPEFVKRRVRKLLTAGVVSALACMVKSENPALTSSCRELISRVFLALVEEAEDRGGVVAQGGGKALIPLSLEGTEVGQTKAAQALAKITITSNPEMAFPGERVSAGDWACQAGAHVEAAVGIDSVPPRVLSPQIYEVVRPLVSLLHLQRTGLENFEGLMALTNLAGISERLRQKILKERAVPMIEGYMFEEHELIRLAATECMCNMAMSKEVQEMFLAEGSDRLKLMVLYSGEEDEKLRRAASGTLAMLTALHPPICKRIPQVMGLQGGSWDPSLGVRDDVGPIPLQTVHWLEILQALLLSPSVELQHRGAVVVMNMMAAAREVAEQLIASEMLEILSVLAKDKDKPRVAQAAQESLAHAVAYGLIKPNPEHA</sequence>
<dbReference type="SUPFAM" id="SSF48371">
    <property type="entry name" value="ARM repeat"/>
    <property type="match status" value="2"/>
</dbReference>
<dbReference type="SMART" id="SM00028">
    <property type="entry name" value="TPR"/>
    <property type="match status" value="3"/>
</dbReference>
<dbReference type="PANTHER" id="PTHR45994:SF3">
    <property type="entry name" value="PROTEIN UNC-45 HOMOLOG A"/>
    <property type="match status" value="1"/>
</dbReference>
<dbReference type="InterPro" id="IPR016024">
    <property type="entry name" value="ARM-type_fold"/>
</dbReference>
<comment type="subcellular location">
    <subcellularLocation>
        <location evidence="1">Cytoplasm</location>
        <location evidence="1">Perinuclear region</location>
    </subcellularLocation>
</comment>
<dbReference type="Gene3D" id="1.25.40.10">
    <property type="entry name" value="Tetratricopeptide repeat domain"/>
    <property type="match status" value="1"/>
</dbReference>
<reference evidence="12 13" key="2">
    <citation type="journal article" date="2021" name="J. Hered.">
        <title>Feather Gene Expression Elucidates the Developmental Basis of Plumage Iridescence in African Starlings.</title>
        <authorList>
            <person name="Rubenstein D.R."/>
            <person name="Corvelo A."/>
            <person name="MacManes M.D."/>
            <person name="Maia R."/>
            <person name="Narzisi G."/>
            <person name="Rousaki A."/>
            <person name="Vandenabeele P."/>
            <person name="Shawkey M.D."/>
            <person name="Solomon J."/>
        </authorList>
    </citation>
    <scope>NUCLEOTIDE SEQUENCE [LARGE SCALE GENOMIC DNA]</scope>
    <source>
        <strain evidence="12">SS15</strain>
    </source>
</reference>
<dbReference type="EMBL" id="JADDUC010000247">
    <property type="protein sequence ID" value="KAG0114967.1"/>
    <property type="molecule type" value="Genomic_DNA"/>
</dbReference>
<evidence type="ECO:0000256" key="4">
    <source>
        <dbReference type="ARBA" id="ARBA00022541"/>
    </source>
</evidence>
<evidence type="ECO:0000256" key="9">
    <source>
        <dbReference type="PROSITE-ProRule" id="PRU00339"/>
    </source>
</evidence>
<dbReference type="InterPro" id="IPR011989">
    <property type="entry name" value="ARM-like"/>
</dbReference>
<dbReference type="GO" id="GO:0007517">
    <property type="term" value="P:muscle organ development"/>
    <property type="evidence" value="ECO:0007669"/>
    <property type="project" value="UniProtKB-KW"/>
</dbReference>
<feature type="domain" description="UNC-45/Cro1/She4 central" evidence="10">
    <location>
        <begin position="345"/>
        <end position="525"/>
    </location>
</feature>
<organism evidence="11">
    <name type="scientific">Lamprotornis superbus</name>
    <dbReference type="NCBI Taxonomy" id="245042"/>
    <lineage>
        <taxon>Eukaryota</taxon>
        <taxon>Metazoa</taxon>
        <taxon>Chordata</taxon>
        <taxon>Craniata</taxon>
        <taxon>Vertebrata</taxon>
        <taxon>Euteleostomi</taxon>
        <taxon>Archelosauria</taxon>
        <taxon>Archosauria</taxon>
        <taxon>Dinosauria</taxon>
        <taxon>Saurischia</taxon>
        <taxon>Theropoda</taxon>
        <taxon>Coelurosauria</taxon>
        <taxon>Aves</taxon>
        <taxon>Neognathae</taxon>
        <taxon>Neoaves</taxon>
        <taxon>Telluraves</taxon>
        <taxon>Australaves</taxon>
        <taxon>Passeriformes</taxon>
        <taxon>Sturnidae</taxon>
        <taxon>Lamprotornis</taxon>
    </lineage>
</organism>
<keyword evidence="6" id="KW-0221">Differentiation</keyword>
<evidence type="ECO:0000256" key="1">
    <source>
        <dbReference type="ARBA" id="ARBA00004556"/>
    </source>
</evidence>
<feature type="repeat" description="TPR" evidence="9">
    <location>
        <begin position="78"/>
        <end position="111"/>
    </location>
</feature>
<dbReference type="GO" id="GO:0051879">
    <property type="term" value="F:Hsp90 protein binding"/>
    <property type="evidence" value="ECO:0007669"/>
    <property type="project" value="TreeGrafter"/>
</dbReference>
<reference evidence="12" key="3">
    <citation type="submission" date="2022-01" db="EMBL/GenBank/DDBJ databases">
        <authorList>
            <person name="Rubenstein D.R."/>
        </authorList>
    </citation>
    <scope>NUCLEOTIDE SEQUENCE</scope>
    <source>
        <strain evidence="12">SS15</strain>
        <tissue evidence="12">Liver</tissue>
    </source>
</reference>
<keyword evidence="7 9" id="KW-0802">TPR repeat</keyword>
<dbReference type="Proteomes" id="UP000618051">
    <property type="component" value="Unassembled WGS sequence"/>
</dbReference>
<keyword evidence="2" id="KW-0217">Developmental protein</keyword>
<evidence type="ECO:0000256" key="3">
    <source>
        <dbReference type="ARBA" id="ARBA00022490"/>
    </source>
</evidence>
<name>A0A835NFS7_9PASS</name>
<dbReference type="EMBL" id="JADDUC020000013">
    <property type="protein sequence ID" value="KAI1235310.1"/>
    <property type="molecule type" value="Genomic_DNA"/>
</dbReference>
<evidence type="ECO:0000256" key="8">
    <source>
        <dbReference type="ARBA" id="ARBA00023186"/>
    </source>
</evidence>
<dbReference type="FunFam" id="1.25.40.10:FF:000025">
    <property type="entry name" value="Unc-45 myosin chaperone B"/>
    <property type="match status" value="1"/>
</dbReference>
<dbReference type="Pfam" id="PF13181">
    <property type="entry name" value="TPR_8"/>
    <property type="match status" value="1"/>
</dbReference>
<accession>A0A835NFS7</accession>
<evidence type="ECO:0000256" key="2">
    <source>
        <dbReference type="ARBA" id="ARBA00022473"/>
    </source>
</evidence>
<protein>
    <recommendedName>
        <fullName evidence="10">UNC-45/Cro1/She4 central domain-containing protein</fullName>
    </recommendedName>
</protein>
<evidence type="ECO:0000313" key="11">
    <source>
        <dbReference type="EMBL" id="KAG0114967.1"/>
    </source>
</evidence>
<comment type="caution">
    <text evidence="11">The sequence shown here is derived from an EMBL/GenBank/DDBJ whole genome shotgun (WGS) entry which is preliminary data.</text>
</comment>
<evidence type="ECO:0000259" key="10">
    <source>
        <dbReference type="Pfam" id="PF11701"/>
    </source>
</evidence>
<dbReference type="InterPro" id="IPR024660">
    <property type="entry name" value="UCS_central_dom"/>
</dbReference>
<evidence type="ECO:0000256" key="6">
    <source>
        <dbReference type="ARBA" id="ARBA00022782"/>
    </source>
</evidence>
<gene>
    <name evidence="12" type="ORF">IHE44_0002954</name>
    <name evidence="11" type="ORF">IHE44_006896</name>
</gene>
<dbReference type="FunFam" id="1.25.10.10:FF:000043">
    <property type="entry name" value="Unc-45 myosin chaperone B"/>
    <property type="match status" value="1"/>
</dbReference>
<evidence type="ECO:0000313" key="12">
    <source>
        <dbReference type="EMBL" id="KAI1235310.1"/>
    </source>
</evidence>
<dbReference type="OrthoDB" id="199930at2759"/>
<dbReference type="Pfam" id="PF11701">
    <property type="entry name" value="UNC45-central"/>
    <property type="match status" value="1"/>
</dbReference>
<dbReference type="GO" id="GO:0030154">
    <property type="term" value="P:cell differentiation"/>
    <property type="evidence" value="ECO:0007669"/>
    <property type="project" value="UniProtKB-KW"/>
</dbReference>
<dbReference type="InterPro" id="IPR019734">
    <property type="entry name" value="TPR_rpt"/>
</dbReference>
<keyword evidence="3" id="KW-0963">Cytoplasm</keyword>
<dbReference type="GO" id="GO:0048471">
    <property type="term" value="C:perinuclear region of cytoplasm"/>
    <property type="evidence" value="ECO:0007669"/>
    <property type="project" value="UniProtKB-SubCell"/>
</dbReference>
<dbReference type="PANTHER" id="PTHR45994">
    <property type="entry name" value="FI21225P1"/>
    <property type="match status" value="1"/>
</dbReference>